<reference evidence="2" key="1">
    <citation type="submission" date="2023-06" db="EMBL/GenBank/DDBJ databases">
        <title>Genomic of Parafulvivirga corallium.</title>
        <authorList>
            <person name="Wang G."/>
        </authorList>
    </citation>
    <scope>NUCLEOTIDE SEQUENCE</scope>
    <source>
        <strain evidence="2">BMA10</strain>
    </source>
</reference>
<dbReference type="Gene3D" id="3.40.50.880">
    <property type="match status" value="1"/>
</dbReference>
<name>A0ABT8KJR4_9BACT</name>
<accession>A0ABT8KJR4</accession>
<protein>
    <submittedName>
        <fullName evidence="2">ThuA domain-containing protein</fullName>
    </submittedName>
</protein>
<proteinExistence type="predicted"/>
<evidence type="ECO:0000313" key="2">
    <source>
        <dbReference type="EMBL" id="MDN5200946.1"/>
    </source>
</evidence>
<organism evidence="2 3">
    <name type="scientific">Splendidivirga corallicola</name>
    <dbReference type="NCBI Taxonomy" id="3051826"/>
    <lineage>
        <taxon>Bacteria</taxon>
        <taxon>Pseudomonadati</taxon>
        <taxon>Bacteroidota</taxon>
        <taxon>Cytophagia</taxon>
        <taxon>Cytophagales</taxon>
        <taxon>Splendidivirgaceae</taxon>
        <taxon>Splendidivirga</taxon>
    </lineage>
</organism>
<feature type="domain" description="ThuA-like" evidence="1">
    <location>
        <begin position="90"/>
        <end position="285"/>
    </location>
</feature>
<dbReference type="InterPro" id="IPR029062">
    <property type="entry name" value="Class_I_gatase-like"/>
</dbReference>
<dbReference type="Pfam" id="PF06283">
    <property type="entry name" value="ThuA"/>
    <property type="match status" value="1"/>
</dbReference>
<dbReference type="EMBL" id="JAUJEA010000002">
    <property type="protein sequence ID" value="MDN5200946.1"/>
    <property type="molecule type" value="Genomic_DNA"/>
</dbReference>
<dbReference type="Proteomes" id="UP001172082">
    <property type="component" value="Unassembled WGS sequence"/>
</dbReference>
<dbReference type="RefSeq" id="WP_346750976.1">
    <property type="nucleotide sequence ID" value="NZ_JAUJEA010000002.1"/>
</dbReference>
<keyword evidence="3" id="KW-1185">Reference proteome</keyword>
<evidence type="ECO:0000313" key="3">
    <source>
        <dbReference type="Proteomes" id="UP001172082"/>
    </source>
</evidence>
<dbReference type="SUPFAM" id="SSF52317">
    <property type="entry name" value="Class I glutamine amidotransferase-like"/>
    <property type="match status" value="1"/>
</dbReference>
<evidence type="ECO:0000259" key="1">
    <source>
        <dbReference type="Pfam" id="PF06283"/>
    </source>
</evidence>
<gene>
    <name evidence="2" type="ORF">QQ008_06230</name>
</gene>
<sequence>MNLIYTDKMSGLMRIIVSLIVLISLSSVVGAQSNDKLHLVFVTGDEEYRSEESMPMLAKILKRELDCEITICYALDSLGYIDPNNKWHIAGLEALKTADLMIVFTRFRELPDHEAKFILDYAESGKPMVGFRTATHAFLYKDDPERQHLNEAWPIKVFGQKWITHHGHFSDGHGYLTSVDILKEGRKHPVLRGVEPFKAYSWLYHVQGKGYSLSGNSQALLTGHSLRSNYSENKKFPLDNPVAWTKTYTGDAGKEARVFFTTLGHPFDFKDESMRKLAINGIYWALGLEKKIPKKGTNVTFAGEYNPNNSGFGQKYKKGRKPEDI</sequence>
<comment type="caution">
    <text evidence="2">The sequence shown here is derived from an EMBL/GenBank/DDBJ whole genome shotgun (WGS) entry which is preliminary data.</text>
</comment>
<dbReference type="InterPro" id="IPR029010">
    <property type="entry name" value="ThuA-like"/>
</dbReference>